<evidence type="ECO:0000256" key="7">
    <source>
        <dbReference type="ARBA" id="ARBA00023136"/>
    </source>
</evidence>
<dbReference type="InterPro" id="IPR013611">
    <property type="entry name" value="Transp-assoc_OB_typ2"/>
</dbReference>
<name>A0A1M6G7D5_9PROT</name>
<evidence type="ECO:0000256" key="3">
    <source>
        <dbReference type="ARBA" id="ARBA00022519"/>
    </source>
</evidence>
<evidence type="ECO:0000256" key="4">
    <source>
        <dbReference type="ARBA" id="ARBA00022741"/>
    </source>
</evidence>
<evidence type="ECO:0000313" key="9">
    <source>
        <dbReference type="EMBL" id="SHJ05829.1"/>
    </source>
</evidence>
<dbReference type="Pfam" id="PF00005">
    <property type="entry name" value="ABC_tran"/>
    <property type="match status" value="1"/>
</dbReference>
<dbReference type="PANTHER" id="PTHR42781">
    <property type="entry name" value="SPERMIDINE/PUTRESCINE IMPORT ATP-BINDING PROTEIN POTA"/>
    <property type="match status" value="1"/>
</dbReference>
<evidence type="ECO:0000256" key="1">
    <source>
        <dbReference type="ARBA" id="ARBA00022448"/>
    </source>
</evidence>
<dbReference type="GO" id="GO:0005524">
    <property type="term" value="F:ATP binding"/>
    <property type="evidence" value="ECO:0007669"/>
    <property type="project" value="UniProtKB-KW"/>
</dbReference>
<keyword evidence="10" id="KW-1185">Reference proteome</keyword>
<dbReference type="AlphaFoldDB" id="A0A1M6G7D5"/>
<dbReference type="GO" id="GO:0016887">
    <property type="term" value="F:ATP hydrolysis activity"/>
    <property type="evidence" value="ECO:0007669"/>
    <property type="project" value="InterPro"/>
</dbReference>
<keyword evidence="5 9" id="KW-0067">ATP-binding</keyword>
<feature type="domain" description="ABC transporter" evidence="8">
    <location>
        <begin position="38"/>
        <end position="271"/>
    </location>
</feature>
<dbReference type="InterPro" id="IPR027417">
    <property type="entry name" value="P-loop_NTPase"/>
</dbReference>
<reference evidence="9 10" key="1">
    <citation type="submission" date="2016-11" db="EMBL/GenBank/DDBJ databases">
        <authorList>
            <person name="Jaros S."/>
            <person name="Januszkiewicz K."/>
            <person name="Wedrychowicz H."/>
        </authorList>
    </citation>
    <scope>NUCLEOTIDE SEQUENCE [LARGE SCALE GENOMIC DNA]</scope>
    <source>
        <strain evidence="9 10">DSM 14916</strain>
    </source>
</reference>
<sequence>MARRLVSFGTEGTIFSRDSAPRTAQPPTPATPARLPLLVIEGLRKSGQTEGAQALAWLELQIAKGELVSLLGPAGAGKSVAIDLVAGFLEPDAGRILIKGEKQARLPAWKRDIGLVAAEPDLFPELTVLGNAAFPLEARGMARGEREDRAAAMLERWGLPPALGSARPGSLPLARRMRVAFARGTVHEPALLLLDDPLRMLDGEERDALAADLRRLQGELGLTVLHATRDAGLALGLSDAVAVLDAGRMRQLGRPQALYDDPADPVVAALTGPCNRLPGTVLSVDDEEGCHVRLDCGVEALGTPVLGPQGAPVPGGRCTLVIRPERVAVAPLSPEEMGEDAVPARLIEMRFAGDHLRLRLAIGEGGELVAHRSPGLILPEPGAQASIAWDLAAARVHRD</sequence>
<dbReference type="Gene3D" id="3.40.50.300">
    <property type="entry name" value="P-loop containing nucleotide triphosphate hydrolases"/>
    <property type="match status" value="1"/>
</dbReference>
<dbReference type="Pfam" id="PF08402">
    <property type="entry name" value="TOBE_2"/>
    <property type="match status" value="1"/>
</dbReference>
<gene>
    <name evidence="9" type="ORF">SAMN02745194_01640</name>
</gene>
<evidence type="ECO:0000256" key="2">
    <source>
        <dbReference type="ARBA" id="ARBA00022475"/>
    </source>
</evidence>
<protein>
    <submittedName>
        <fullName evidence="9">Putative spermidine/putrescine transport system ATP-binding protein</fullName>
    </submittedName>
</protein>
<dbReference type="RefSeq" id="WP_086062008.1">
    <property type="nucleotide sequence ID" value="NZ_FQZF01000008.1"/>
</dbReference>
<evidence type="ECO:0000256" key="5">
    <source>
        <dbReference type="ARBA" id="ARBA00022840"/>
    </source>
</evidence>
<dbReference type="SMART" id="SM00382">
    <property type="entry name" value="AAA"/>
    <property type="match status" value="1"/>
</dbReference>
<dbReference type="PANTHER" id="PTHR42781:SF1">
    <property type="entry name" value="THIAMINE IMPORT ATP-BINDING PROTEIN THIQ"/>
    <property type="match status" value="1"/>
</dbReference>
<proteinExistence type="predicted"/>
<keyword evidence="2" id="KW-1003">Cell membrane</keyword>
<evidence type="ECO:0000259" key="8">
    <source>
        <dbReference type="PROSITE" id="PS50893"/>
    </source>
</evidence>
<dbReference type="GO" id="GO:0022857">
    <property type="term" value="F:transmembrane transporter activity"/>
    <property type="evidence" value="ECO:0007669"/>
    <property type="project" value="InterPro"/>
</dbReference>
<dbReference type="SUPFAM" id="SSF52540">
    <property type="entry name" value="P-loop containing nucleoside triphosphate hydrolases"/>
    <property type="match status" value="1"/>
</dbReference>
<organism evidence="9 10">
    <name type="scientific">Muricoccus roseus</name>
    <dbReference type="NCBI Taxonomy" id="198092"/>
    <lineage>
        <taxon>Bacteria</taxon>
        <taxon>Pseudomonadati</taxon>
        <taxon>Pseudomonadota</taxon>
        <taxon>Alphaproteobacteria</taxon>
        <taxon>Acetobacterales</taxon>
        <taxon>Roseomonadaceae</taxon>
        <taxon>Muricoccus</taxon>
    </lineage>
</organism>
<keyword evidence="6" id="KW-1278">Translocase</keyword>
<keyword evidence="7" id="KW-0472">Membrane</keyword>
<keyword evidence="3" id="KW-0997">Cell inner membrane</keyword>
<dbReference type="Proteomes" id="UP000184387">
    <property type="component" value="Unassembled WGS sequence"/>
</dbReference>
<keyword evidence="4" id="KW-0547">Nucleotide-binding</keyword>
<evidence type="ECO:0000256" key="6">
    <source>
        <dbReference type="ARBA" id="ARBA00022967"/>
    </source>
</evidence>
<dbReference type="STRING" id="198092.SAMN02745194_01640"/>
<dbReference type="InterPro" id="IPR003439">
    <property type="entry name" value="ABC_transporter-like_ATP-bd"/>
</dbReference>
<evidence type="ECO:0000313" key="10">
    <source>
        <dbReference type="Proteomes" id="UP000184387"/>
    </source>
</evidence>
<dbReference type="PROSITE" id="PS50893">
    <property type="entry name" value="ABC_TRANSPORTER_2"/>
    <property type="match status" value="1"/>
</dbReference>
<dbReference type="InterPro" id="IPR050093">
    <property type="entry name" value="ABC_SmlMolc_Importer"/>
</dbReference>
<accession>A0A1M6G7D5</accession>
<dbReference type="InterPro" id="IPR008995">
    <property type="entry name" value="Mo/tungstate-bd_C_term_dom"/>
</dbReference>
<dbReference type="GO" id="GO:0043190">
    <property type="term" value="C:ATP-binding cassette (ABC) transporter complex"/>
    <property type="evidence" value="ECO:0007669"/>
    <property type="project" value="InterPro"/>
</dbReference>
<dbReference type="OrthoDB" id="7247400at2"/>
<keyword evidence="1" id="KW-0813">Transport</keyword>
<dbReference type="SUPFAM" id="SSF50331">
    <property type="entry name" value="MOP-like"/>
    <property type="match status" value="1"/>
</dbReference>
<dbReference type="InterPro" id="IPR003593">
    <property type="entry name" value="AAA+_ATPase"/>
</dbReference>
<dbReference type="EMBL" id="FQZF01000008">
    <property type="protein sequence ID" value="SHJ05829.1"/>
    <property type="molecule type" value="Genomic_DNA"/>
</dbReference>